<protein>
    <submittedName>
        <fullName evidence="1">Uncharacterized protein</fullName>
    </submittedName>
</protein>
<dbReference type="RefSeq" id="WP_139823232.1">
    <property type="nucleotide sequence ID" value="NZ_BLKU01000005.1"/>
</dbReference>
<reference evidence="1" key="1">
    <citation type="submission" date="2020-11" db="EMBL/GenBank/DDBJ databases">
        <title>Intraspecies plasmid and genomic variation of Mycobacterium kubicae revealed by the complete genome sequences of two clinical isolates.</title>
        <authorList>
            <person name="Hendrix J.R."/>
            <person name="Epperson L.E."/>
            <person name="Honda J.R."/>
            <person name="Strong M."/>
        </authorList>
    </citation>
    <scope>NUCLEOTIDE SEQUENCE</scope>
    <source>
        <strain evidence="1">JCM 13573</strain>
    </source>
</reference>
<dbReference type="Gene3D" id="1.10.357.10">
    <property type="entry name" value="Tetracycline Repressor, domain 2"/>
    <property type="match status" value="1"/>
</dbReference>
<dbReference type="Proteomes" id="UP000663583">
    <property type="component" value="Chromosome"/>
</dbReference>
<accession>A0AAX1J7J0</accession>
<gene>
    <name evidence="1" type="ORF">I2456_18555</name>
</gene>
<name>A0AAX1J7J0_9MYCO</name>
<dbReference type="KEGG" id="mku:I2456_18555"/>
<proteinExistence type="predicted"/>
<dbReference type="EMBL" id="CP065047">
    <property type="protein sequence ID" value="QPI36477.1"/>
    <property type="molecule type" value="Genomic_DNA"/>
</dbReference>
<sequence>MSDVHRSAAPHLLSKSTLVGKDDQLKFIEHVGARVGVDPATDIRPALMVHTSLPTVKFVLDRWLTAHSDESRPFHVQMDEASRITLVGFE</sequence>
<organism evidence="1 2">
    <name type="scientific">Mycobacterium kubicae</name>
    <dbReference type="NCBI Taxonomy" id="120959"/>
    <lineage>
        <taxon>Bacteria</taxon>
        <taxon>Bacillati</taxon>
        <taxon>Actinomycetota</taxon>
        <taxon>Actinomycetes</taxon>
        <taxon>Mycobacteriales</taxon>
        <taxon>Mycobacteriaceae</taxon>
        <taxon>Mycobacterium</taxon>
        <taxon>Mycobacterium simiae complex</taxon>
    </lineage>
</organism>
<evidence type="ECO:0000313" key="2">
    <source>
        <dbReference type="Proteomes" id="UP000663583"/>
    </source>
</evidence>
<evidence type="ECO:0000313" key="1">
    <source>
        <dbReference type="EMBL" id="QPI36477.1"/>
    </source>
</evidence>
<dbReference type="AlphaFoldDB" id="A0AAX1J7J0"/>